<comment type="subunit">
    <text evidence="7">Forms an icosahedral capsid composed of 60 subunits, arranged as a dodecamer of pentamers.</text>
</comment>
<dbReference type="UniPathway" id="UPA00275">
    <property type="reaction ID" value="UER00404"/>
</dbReference>
<comment type="similarity">
    <text evidence="2 7">Belongs to the DMRL synthase family.</text>
</comment>
<comment type="caution">
    <text evidence="8">The sequence shown here is derived from an EMBL/GenBank/DDBJ whole genome shotgun (WGS) entry which is preliminary data.</text>
</comment>
<dbReference type="EC" id="2.5.1.78" evidence="3 7"/>
<dbReference type="GO" id="GO:0009349">
    <property type="term" value="C:riboflavin synthase complex"/>
    <property type="evidence" value="ECO:0007669"/>
    <property type="project" value="UniProtKB-UniRule"/>
</dbReference>
<feature type="binding site" evidence="7">
    <location>
        <position position="25"/>
    </location>
    <ligand>
        <name>5-amino-6-(D-ribitylamino)uracil</name>
        <dbReference type="ChEBI" id="CHEBI:15934"/>
    </ligand>
</feature>
<dbReference type="PANTHER" id="PTHR21058">
    <property type="entry name" value="6,7-DIMETHYL-8-RIBITYLLUMAZINE SYNTHASE DMRL SYNTHASE LUMAZINE SYNTHASE"/>
    <property type="match status" value="1"/>
</dbReference>
<comment type="function">
    <text evidence="7">Catalyzes the formation of 6,7-dimethyl-8-ribityllumazine by condensation of 5-amino-6-(D-ribitylamino)uracil with 3,4-dihydroxy-2-butanone 4-phosphate. This is the penultimate step in the biosynthesis of riboflavin.</text>
</comment>
<dbReference type="EMBL" id="SNZJ01000026">
    <property type="protein sequence ID" value="TDR50341.1"/>
    <property type="molecule type" value="Genomic_DNA"/>
</dbReference>
<dbReference type="RefSeq" id="WP_133637703.1">
    <property type="nucleotide sequence ID" value="NZ_SNZJ01000026.1"/>
</dbReference>
<dbReference type="GO" id="GO:0000906">
    <property type="term" value="F:6,7-dimethyl-8-ribityllumazine synthase activity"/>
    <property type="evidence" value="ECO:0007669"/>
    <property type="project" value="UniProtKB-UniRule"/>
</dbReference>
<feature type="binding site" evidence="7">
    <location>
        <begin position="88"/>
        <end position="89"/>
    </location>
    <ligand>
        <name>(2S)-2-hydroxy-3-oxobutyl phosphate</name>
        <dbReference type="ChEBI" id="CHEBI:58830"/>
    </ligand>
</feature>
<dbReference type="Pfam" id="PF00885">
    <property type="entry name" value="DMRL_synthase"/>
    <property type="match status" value="1"/>
</dbReference>
<feature type="binding site" evidence="7">
    <location>
        <position position="130"/>
    </location>
    <ligand>
        <name>(2S)-2-hydroxy-3-oxobutyl phosphate</name>
        <dbReference type="ChEBI" id="CHEBI:58830"/>
    </ligand>
</feature>
<evidence type="ECO:0000313" key="8">
    <source>
        <dbReference type="EMBL" id="TDR50341.1"/>
    </source>
</evidence>
<evidence type="ECO:0000256" key="3">
    <source>
        <dbReference type="ARBA" id="ARBA00012664"/>
    </source>
</evidence>
<dbReference type="NCBIfam" id="NF000812">
    <property type="entry name" value="PRK00061.1-4"/>
    <property type="match status" value="1"/>
</dbReference>
<reference evidence="8 9" key="1">
    <citation type="submission" date="2019-03" db="EMBL/GenBank/DDBJ databases">
        <title>Genomic Encyclopedia of Type Strains, Phase III (KMG-III): the genomes of soil and plant-associated and newly described type strains.</title>
        <authorList>
            <person name="Whitman W."/>
        </authorList>
    </citation>
    <scope>NUCLEOTIDE SEQUENCE [LARGE SCALE GENOMIC DNA]</scope>
    <source>
        <strain evidence="8 9">CECT 5797</strain>
    </source>
</reference>
<feature type="binding site" evidence="7">
    <location>
        <begin position="83"/>
        <end position="85"/>
    </location>
    <ligand>
        <name>5-amino-6-(D-ribitylamino)uracil</name>
        <dbReference type="ChEBI" id="CHEBI:15934"/>
    </ligand>
</feature>
<evidence type="ECO:0000313" key="9">
    <source>
        <dbReference type="Proteomes" id="UP000295212"/>
    </source>
</evidence>
<dbReference type="GO" id="GO:0005829">
    <property type="term" value="C:cytosol"/>
    <property type="evidence" value="ECO:0007669"/>
    <property type="project" value="TreeGrafter"/>
</dbReference>
<feature type="binding site" evidence="7">
    <location>
        <position position="116"/>
    </location>
    <ligand>
        <name>5-amino-6-(D-ribitylamino)uracil</name>
        <dbReference type="ChEBI" id="CHEBI:15934"/>
    </ligand>
</feature>
<evidence type="ECO:0000256" key="1">
    <source>
        <dbReference type="ARBA" id="ARBA00004917"/>
    </source>
</evidence>
<keyword evidence="4 7" id="KW-0686">Riboflavin biosynthesis</keyword>
<dbReference type="OrthoDB" id="9809709at2"/>
<keyword evidence="5 7" id="KW-0808">Transferase</keyword>
<evidence type="ECO:0000256" key="6">
    <source>
        <dbReference type="ARBA" id="ARBA00048785"/>
    </source>
</evidence>
<dbReference type="AlphaFoldDB" id="A0A4R6ZDV7"/>
<name>A0A4R6ZDV7_9GAMM</name>
<protein>
    <recommendedName>
        <fullName evidence="3 7">6,7-dimethyl-8-ribityllumazine synthase</fullName>
        <shortName evidence="7">DMRL synthase</shortName>
        <shortName evidence="7">LS</shortName>
        <shortName evidence="7">Lumazine synthase</shortName>
        <ecNumber evidence="3 7">2.5.1.78</ecNumber>
    </recommendedName>
</protein>
<dbReference type="SUPFAM" id="SSF52121">
    <property type="entry name" value="Lumazine synthase"/>
    <property type="match status" value="1"/>
</dbReference>
<dbReference type="CDD" id="cd09209">
    <property type="entry name" value="Lumazine_synthase-I"/>
    <property type="match status" value="1"/>
</dbReference>
<evidence type="ECO:0000256" key="5">
    <source>
        <dbReference type="ARBA" id="ARBA00022679"/>
    </source>
</evidence>
<comment type="catalytic activity">
    <reaction evidence="6 7">
        <text>(2S)-2-hydroxy-3-oxobutyl phosphate + 5-amino-6-(D-ribitylamino)uracil = 6,7-dimethyl-8-(1-D-ribityl)lumazine + phosphate + 2 H2O + H(+)</text>
        <dbReference type="Rhea" id="RHEA:26152"/>
        <dbReference type="ChEBI" id="CHEBI:15377"/>
        <dbReference type="ChEBI" id="CHEBI:15378"/>
        <dbReference type="ChEBI" id="CHEBI:15934"/>
        <dbReference type="ChEBI" id="CHEBI:43474"/>
        <dbReference type="ChEBI" id="CHEBI:58201"/>
        <dbReference type="ChEBI" id="CHEBI:58830"/>
        <dbReference type="EC" id="2.5.1.78"/>
    </reaction>
</comment>
<dbReference type="NCBIfam" id="TIGR00114">
    <property type="entry name" value="lumazine-synth"/>
    <property type="match status" value="1"/>
</dbReference>
<feature type="binding site" evidence="7">
    <location>
        <begin position="59"/>
        <end position="61"/>
    </location>
    <ligand>
        <name>5-amino-6-(D-ribitylamino)uracil</name>
        <dbReference type="ChEBI" id="CHEBI:15934"/>
    </ligand>
</feature>
<organism evidence="8 9">
    <name type="scientific">Halomonas ventosae</name>
    <dbReference type="NCBI Taxonomy" id="229007"/>
    <lineage>
        <taxon>Bacteria</taxon>
        <taxon>Pseudomonadati</taxon>
        <taxon>Pseudomonadota</taxon>
        <taxon>Gammaproteobacteria</taxon>
        <taxon>Oceanospirillales</taxon>
        <taxon>Halomonadaceae</taxon>
        <taxon>Halomonas</taxon>
    </lineage>
</organism>
<dbReference type="PANTHER" id="PTHR21058:SF0">
    <property type="entry name" value="6,7-DIMETHYL-8-RIBITYLLUMAZINE SYNTHASE"/>
    <property type="match status" value="1"/>
</dbReference>
<dbReference type="GO" id="GO:0009231">
    <property type="term" value="P:riboflavin biosynthetic process"/>
    <property type="evidence" value="ECO:0007669"/>
    <property type="project" value="UniProtKB-UniRule"/>
</dbReference>
<sequence length="166" mass="17403">MQPISQVEGSFVDVDGRYVIVVGRFNHHVVDSLVEGAVDSLVRHGVDPQGIDIVHVPGAWELPLAIKRVLQVARPDAVIALGAVIRGGTPHFEYVAGGCNTAMGNLQLEFDTPVANGVLTVESIEQAIERAGTKAGNKGAEAAMAAMEMVSLLRCFGDDADDGGEA</sequence>
<dbReference type="InterPro" id="IPR002180">
    <property type="entry name" value="LS/RS"/>
</dbReference>
<gene>
    <name evidence="7" type="primary">ribH</name>
    <name evidence="8" type="ORF">DFP85_12621</name>
</gene>
<feature type="active site" description="Proton donor" evidence="7">
    <location>
        <position position="91"/>
    </location>
</feature>
<comment type="pathway">
    <text evidence="1 7">Cofactor biosynthesis; riboflavin biosynthesis; riboflavin from 2-hydroxy-3-oxobutyl phosphate and 5-amino-6-(D-ribitylamino)uracil: step 1/2.</text>
</comment>
<dbReference type="Gene3D" id="3.40.50.960">
    <property type="entry name" value="Lumazine/riboflavin synthase"/>
    <property type="match status" value="1"/>
</dbReference>
<evidence type="ECO:0000256" key="2">
    <source>
        <dbReference type="ARBA" id="ARBA00007424"/>
    </source>
</evidence>
<dbReference type="HAMAP" id="MF_00178">
    <property type="entry name" value="Lumazine_synth"/>
    <property type="match status" value="1"/>
</dbReference>
<dbReference type="Proteomes" id="UP000295212">
    <property type="component" value="Unassembled WGS sequence"/>
</dbReference>
<proteinExistence type="inferred from homology"/>
<dbReference type="InterPro" id="IPR036467">
    <property type="entry name" value="LS/RS_sf"/>
</dbReference>
<evidence type="ECO:0000256" key="7">
    <source>
        <dbReference type="HAMAP-Rule" id="MF_00178"/>
    </source>
</evidence>
<evidence type="ECO:0000256" key="4">
    <source>
        <dbReference type="ARBA" id="ARBA00022619"/>
    </source>
</evidence>
<dbReference type="InterPro" id="IPR034964">
    <property type="entry name" value="LS"/>
</dbReference>
<accession>A0A4R6ZDV7</accession>